<evidence type="ECO:0000313" key="6">
    <source>
        <dbReference type="Proteomes" id="UP001597533"/>
    </source>
</evidence>
<comment type="caution">
    <text evidence="5">The sequence shown here is derived from an EMBL/GenBank/DDBJ whole genome shotgun (WGS) entry which is preliminary data.</text>
</comment>
<feature type="domain" description="PPIase cyclophilin-type" evidence="4">
    <location>
        <begin position="83"/>
        <end position="233"/>
    </location>
</feature>
<dbReference type="Proteomes" id="UP001597533">
    <property type="component" value="Unassembled WGS sequence"/>
</dbReference>
<comment type="similarity">
    <text evidence="3">Belongs to the cyclophilin-type PPIase family.</text>
</comment>
<dbReference type="EC" id="5.2.1.8" evidence="3"/>
<dbReference type="PROSITE" id="PS50072">
    <property type="entry name" value="CSA_PPIASE_2"/>
    <property type="match status" value="1"/>
</dbReference>
<name>A0ABW5WNN2_9FLAO</name>
<keyword evidence="2 3" id="KW-0413">Isomerase</keyword>
<dbReference type="InterPro" id="IPR002130">
    <property type="entry name" value="Cyclophilin-type_PPIase_dom"/>
</dbReference>
<dbReference type="PANTHER" id="PTHR45625">
    <property type="entry name" value="PEPTIDYL-PROLYL CIS-TRANS ISOMERASE-RELATED"/>
    <property type="match status" value="1"/>
</dbReference>
<dbReference type="GO" id="GO:0003755">
    <property type="term" value="F:peptidyl-prolyl cis-trans isomerase activity"/>
    <property type="evidence" value="ECO:0007669"/>
    <property type="project" value="UniProtKB-EC"/>
</dbReference>
<evidence type="ECO:0000256" key="3">
    <source>
        <dbReference type="RuleBase" id="RU363019"/>
    </source>
</evidence>
<dbReference type="InterPro" id="IPR044666">
    <property type="entry name" value="Cyclophilin_A-like"/>
</dbReference>
<gene>
    <name evidence="5" type="ORF">ACFS5M_11655</name>
</gene>
<evidence type="ECO:0000259" key="4">
    <source>
        <dbReference type="PROSITE" id="PS50072"/>
    </source>
</evidence>
<proteinExistence type="inferred from homology"/>
<reference evidence="6" key="1">
    <citation type="journal article" date="2019" name="Int. J. Syst. Evol. Microbiol.">
        <title>The Global Catalogue of Microorganisms (GCM) 10K type strain sequencing project: providing services to taxonomists for standard genome sequencing and annotation.</title>
        <authorList>
            <consortium name="The Broad Institute Genomics Platform"/>
            <consortium name="The Broad Institute Genome Sequencing Center for Infectious Disease"/>
            <person name="Wu L."/>
            <person name="Ma J."/>
        </authorList>
    </citation>
    <scope>NUCLEOTIDE SEQUENCE [LARGE SCALE GENOMIC DNA]</scope>
    <source>
        <strain evidence="6">KCTC 32141</strain>
    </source>
</reference>
<keyword evidence="6" id="KW-1185">Reference proteome</keyword>
<dbReference type="EMBL" id="JBHUOV010000007">
    <property type="protein sequence ID" value="MFD2824327.1"/>
    <property type="molecule type" value="Genomic_DNA"/>
</dbReference>
<protein>
    <recommendedName>
        <fullName evidence="3">Peptidyl-prolyl cis-trans isomerase</fullName>
        <shortName evidence="3">PPIase</shortName>
        <ecNumber evidence="3">5.2.1.8</ecNumber>
    </recommendedName>
</protein>
<dbReference type="PRINTS" id="PR00153">
    <property type="entry name" value="CSAPPISMRASE"/>
</dbReference>
<evidence type="ECO:0000256" key="2">
    <source>
        <dbReference type="ARBA" id="ARBA00023235"/>
    </source>
</evidence>
<accession>A0ABW5WNN2</accession>
<keyword evidence="1 3" id="KW-0697">Rotamase</keyword>
<sequence length="235" mass="27474">MRLFIICLACLFVFNCEDNITEIKKTSPTAHVYSEAKKDIQKDTFVEPIREFPYLTDKNALDFFSEYGEENKESIVRITTYFGKIDIKLFNETKYHRANFIFLTKQAYFDNTQFYRVIDNFIIQGGNTDDIDVLRKRRKIGKYLLPTDTNHGLKHHRGMVSMPSRDVENPHKLASPYQFFIVQKKDGAYHLDGNYTIFGEVIKGMNVVDEIAKQKTDNADWPLSNVYIKKVEVLE</sequence>
<dbReference type="CDD" id="cd00317">
    <property type="entry name" value="cyclophilin"/>
    <property type="match status" value="1"/>
</dbReference>
<evidence type="ECO:0000313" key="5">
    <source>
        <dbReference type="EMBL" id="MFD2824327.1"/>
    </source>
</evidence>
<dbReference type="Gene3D" id="2.40.100.10">
    <property type="entry name" value="Cyclophilin-like"/>
    <property type="match status" value="1"/>
</dbReference>
<comment type="function">
    <text evidence="3">PPIases accelerate the folding of proteins. It catalyzes the cis-trans isomerization of proline imidic peptide bonds in oligopeptides.</text>
</comment>
<dbReference type="InterPro" id="IPR029000">
    <property type="entry name" value="Cyclophilin-like_dom_sf"/>
</dbReference>
<dbReference type="PANTHER" id="PTHR45625:SF4">
    <property type="entry name" value="PEPTIDYLPROLYL ISOMERASE DOMAIN AND WD REPEAT-CONTAINING PROTEIN 1"/>
    <property type="match status" value="1"/>
</dbReference>
<evidence type="ECO:0000256" key="1">
    <source>
        <dbReference type="ARBA" id="ARBA00023110"/>
    </source>
</evidence>
<dbReference type="RefSeq" id="WP_183488371.1">
    <property type="nucleotide sequence ID" value="NZ_JBHUOV010000007.1"/>
</dbReference>
<organism evidence="5 6">
    <name type="scientific">Lacinutrix iliipiscaria</name>
    <dbReference type="NCBI Taxonomy" id="1230532"/>
    <lineage>
        <taxon>Bacteria</taxon>
        <taxon>Pseudomonadati</taxon>
        <taxon>Bacteroidota</taxon>
        <taxon>Flavobacteriia</taxon>
        <taxon>Flavobacteriales</taxon>
        <taxon>Flavobacteriaceae</taxon>
        <taxon>Lacinutrix</taxon>
    </lineage>
</organism>
<dbReference type="Pfam" id="PF00160">
    <property type="entry name" value="Pro_isomerase"/>
    <property type="match status" value="1"/>
</dbReference>
<dbReference type="SUPFAM" id="SSF50891">
    <property type="entry name" value="Cyclophilin-like"/>
    <property type="match status" value="1"/>
</dbReference>
<comment type="catalytic activity">
    <reaction evidence="3">
        <text>[protein]-peptidylproline (omega=180) = [protein]-peptidylproline (omega=0)</text>
        <dbReference type="Rhea" id="RHEA:16237"/>
        <dbReference type="Rhea" id="RHEA-COMP:10747"/>
        <dbReference type="Rhea" id="RHEA-COMP:10748"/>
        <dbReference type="ChEBI" id="CHEBI:83833"/>
        <dbReference type="ChEBI" id="CHEBI:83834"/>
        <dbReference type="EC" id="5.2.1.8"/>
    </reaction>
</comment>